<name>A0A2N3G6X7_9ACTN</name>
<keyword evidence="1" id="KW-0175">Coiled coil</keyword>
<dbReference type="InterPro" id="IPR052534">
    <property type="entry name" value="Extracell_DNA_Util/SecSys_Comp"/>
</dbReference>
<feature type="compositionally biased region" description="Polar residues" evidence="2">
    <location>
        <begin position="225"/>
        <end position="236"/>
    </location>
</feature>
<accession>A0A2N3G6X7</accession>
<protein>
    <recommendedName>
        <fullName evidence="6">Type IV pilus assembly protein PilN</fullName>
    </recommendedName>
</protein>
<evidence type="ECO:0008006" key="6">
    <source>
        <dbReference type="Google" id="ProtNLM"/>
    </source>
</evidence>
<dbReference type="PANTHER" id="PTHR40278:SF1">
    <property type="entry name" value="DNA UTILIZATION PROTEIN HOFN"/>
    <property type="match status" value="1"/>
</dbReference>
<feature type="transmembrane region" description="Helical" evidence="3">
    <location>
        <begin position="23"/>
        <end position="43"/>
    </location>
</feature>
<evidence type="ECO:0000313" key="5">
    <source>
        <dbReference type="Proteomes" id="UP000233654"/>
    </source>
</evidence>
<dbReference type="EMBL" id="PHEX01000016">
    <property type="protein sequence ID" value="PKQ28443.1"/>
    <property type="molecule type" value="Genomic_DNA"/>
</dbReference>
<gene>
    <name evidence="4" type="ORF">CVT63_02785</name>
</gene>
<evidence type="ECO:0000256" key="1">
    <source>
        <dbReference type="SAM" id="Coils"/>
    </source>
</evidence>
<evidence type="ECO:0000256" key="2">
    <source>
        <dbReference type="SAM" id="MobiDB-lite"/>
    </source>
</evidence>
<keyword evidence="3" id="KW-0472">Membrane</keyword>
<dbReference type="Proteomes" id="UP000233654">
    <property type="component" value="Unassembled WGS sequence"/>
</dbReference>
<keyword evidence="3" id="KW-0812">Transmembrane</keyword>
<keyword evidence="3" id="KW-1133">Transmembrane helix</keyword>
<feature type="coiled-coil region" evidence="1">
    <location>
        <begin position="49"/>
        <end position="76"/>
    </location>
</feature>
<dbReference type="AlphaFoldDB" id="A0A2N3G6X7"/>
<evidence type="ECO:0000313" key="4">
    <source>
        <dbReference type="EMBL" id="PKQ28443.1"/>
    </source>
</evidence>
<sequence length="257" mass="28186">MTRINLLPPEKIKVKRKPSERSYLWLAIVFPVIAIVAIAMLFVQVNGKIAEQDKALKDKKAELAEWQSKNVALQQYKDRQDVILKLESSVTAALSGRVYWARILNNIAITVPSDIWITLLNGTAEEGGTGGSVDFTGFALQCPNRNNKVHVYPYLPDYKPIANWLERMATVPEFARIWLASATPARAGTANEILIDNFISTITPTITTTEQTGTRVIQFTSQAKLNPETATVSGPKSSPPPASAAPRTLEEGGGILK</sequence>
<comment type="caution">
    <text evidence="4">The sequence shown here is derived from an EMBL/GenBank/DDBJ whole genome shotgun (WGS) entry which is preliminary data.</text>
</comment>
<evidence type="ECO:0000256" key="3">
    <source>
        <dbReference type="SAM" id="Phobius"/>
    </source>
</evidence>
<organism evidence="4 5">
    <name type="scientific">Candidatus Anoxymicrobium japonicum</name>
    <dbReference type="NCBI Taxonomy" id="2013648"/>
    <lineage>
        <taxon>Bacteria</taxon>
        <taxon>Bacillati</taxon>
        <taxon>Actinomycetota</taxon>
        <taxon>Candidatus Geothermincolia</taxon>
        <taxon>Candidatus Geothermincolales</taxon>
        <taxon>Candidatus Anoxymicrobiaceae</taxon>
        <taxon>Candidatus Anoxymicrobium</taxon>
    </lineage>
</organism>
<proteinExistence type="predicted"/>
<reference evidence="4 5" key="1">
    <citation type="journal article" date="2017" name="ISME J.">
        <title>Potential for microbial H2 and metal transformations associated with novel bacteria and archaea in deep terrestrial subsurface sediments.</title>
        <authorList>
            <person name="Hernsdorf A.W."/>
            <person name="Amano Y."/>
            <person name="Miyakawa K."/>
            <person name="Ise K."/>
            <person name="Suzuki Y."/>
            <person name="Anantharaman K."/>
            <person name="Probst A."/>
            <person name="Burstein D."/>
            <person name="Thomas B.C."/>
            <person name="Banfield J.F."/>
        </authorList>
    </citation>
    <scope>NUCLEOTIDE SEQUENCE [LARGE SCALE GENOMIC DNA]</scope>
    <source>
        <strain evidence="4">HGW-Actinobacteria-3</strain>
    </source>
</reference>
<dbReference type="PANTHER" id="PTHR40278">
    <property type="entry name" value="DNA UTILIZATION PROTEIN HOFN"/>
    <property type="match status" value="1"/>
</dbReference>
<feature type="region of interest" description="Disordered" evidence="2">
    <location>
        <begin position="225"/>
        <end position="257"/>
    </location>
</feature>